<reference evidence="2" key="1">
    <citation type="journal article" date="2019" name="Int. J. Syst. Evol. Microbiol.">
        <title>The Global Catalogue of Microorganisms (GCM) 10K type strain sequencing project: providing services to taxonomists for standard genome sequencing and annotation.</title>
        <authorList>
            <consortium name="The Broad Institute Genomics Platform"/>
            <consortium name="The Broad Institute Genome Sequencing Center for Infectious Disease"/>
            <person name="Wu L."/>
            <person name="Ma J."/>
        </authorList>
    </citation>
    <scope>NUCLEOTIDE SEQUENCE [LARGE SCALE GENOMIC DNA]</scope>
    <source>
        <strain evidence="2">CGMCC 1.18578</strain>
    </source>
</reference>
<dbReference type="EMBL" id="JBHSNC010000042">
    <property type="protein sequence ID" value="MFC5530436.1"/>
    <property type="molecule type" value="Genomic_DNA"/>
</dbReference>
<name>A0ABW0R024_9BACL</name>
<dbReference type="Proteomes" id="UP001596108">
    <property type="component" value="Unassembled WGS sequence"/>
</dbReference>
<organism evidence="1 2">
    <name type="scientific">Cohnella yongneupensis</name>
    <dbReference type="NCBI Taxonomy" id="425006"/>
    <lineage>
        <taxon>Bacteria</taxon>
        <taxon>Bacillati</taxon>
        <taxon>Bacillota</taxon>
        <taxon>Bacilli</taxon>
        <taxon>Bacillales</taxon>
        <taxon>Paenibacillaceae</taxon>
        <taxon>Cohnella</taxon>
    </lineage>
</organism>
<proteinExistence type="predicted"/>
<evidence type="ECO:0000313" key="2">
    <source>
        <dbReference type="Proteomes" id="UP001596108"/>
    </source>
</evidence>
<comment type="caution">
    <text evidence="1">The sequence shown here is derived from an EMBL/GenBank/DDBJ whole genome shotgun (WGS) entry which is preliminary data.</text>
</comment>
<protein>
    <recommendedName>
        <fullName evidence="3">Fur-regulated basic protein FbpA</fullName>
    </recommendedName>
</protein>
<evidence type="ECO:0000313" key="1">
    <source>
        <dbReference type="EMBL" id="MFC5530436.1"/>
    </source>
</evidence>
<evidence type="ECO:0008006" key="3">
    <source>
        <dbReference type="Google" id="ProtNLM"/>
    </source>
</evidence>
<dbReference type="RefSeq" id="WP_378112469.1">
    <property type="nucleotide sequence ID" value="NZ_JBHSNC010000042.1"/>
</dbReference>
<sequence>MFNHFLARRKEVFEQEQKTLNYVACSAELTELKD</sequence>
<accession>A0ABW0R024</accession>
<keyword evidence="2" id="KW-1185">Reference proteome</keyword>
<gene>
    <name evidence="1" type="ORF">ACFPQ4_13440</name>
</gene>